<dbReference type="EMBL" id="HG994591">
    <property type="protein sequence ID" value="CAF2818289.1"/>
    <property type="molecule type" value="Genomic_DNA"/>
</dbReference>
<dbReference type="AlphaFoldDB" id="A0A7R8CHE4"/>
<keyword evidence="9" id="KW-1185">Reference proteome</keyword>
<keyword evidence="4 7" id="KW-0472">Membrane</keyword>
<dbReference type="PANTHER" id="PTHR10736:SF0">
    <property type="entry name" value="BESTROPHIN HOMOLOG"/>
    <property type="match status" value="1"/>
</dbReference>
<dbReference type="InterPro" id="IPR021134">
    <property type="entry name" value="Bestrophin-like"/>
</dbReference>
<gene>
    <name evidence="8" type="ORF">LSAA_3714</name>
</gene>
<keyword evidence="2 7" id="KW-0812">Transmembrane</keyword>
<evidence type="ECO:0000256" key="5">
    <source>
        <dbReference type="ARBA" id="ARBA00034769"/>
    </source>
</evidence>
<dbReference type="GO" id="GO:0005254">
    <property type="term" value="F:chloride channel activity"/>
    <property type="evidence" value="ECO:0007669"/>
    <property type="project" value="InterPro"/>
</dbReference>
<feature type="region of interest" description="Disordered" evidence="6">
    <location>
        <begin position="526"/>
        <end position="566"/>
    </location>
</feature>
<organism evidence="8 9">
    <name type="scientific">Lepeophtheirus salmonis</name>
    <name type="common">Salmon louse</name>
    <name type="synonym">Caligus salmonis</name>
    <dbReference type="NCBI Taxonomy" id="72036"/>
    <lineage>
        <taxon>Eukaryota</taxon>
        <taxon>Metazoa</taxon>
        <taxon>Ecdysozoa</taxon>
        <taxon>Arthropoda</taxon>
        <taxon>Crustacea</taxon>
        <taxon>Multicrustacea</taxon>
        <taxon>Hexanauplia</taxon>
        <taxon>Copepoda</taxon>
        <taxon>Siphonostomatoida</taxon>
        <taxon>Caligidae</taxon>
        <taxon>Lepeophtheirus</taxon>
    </lineage>
</organism>
<evidence type="ECO:0000313" key="9">
    <source>
        <dbReference type="Proteomes" id="UP000675881"/>
    </source>
</evidence>
<reference evidence="8" key="1">
    <citation type="submission" date="2021-02" db="EMBL/GenBank/DDBJ databases">
        <authorList>
            <person name="Bekaert M."/>
        </authorList>
    </citation>
    <scope>NUCLEOTIDE SEQUENCE</scope>
    <source>
        <strain evidence="8">IoA-00</strain>
    </source>
</reference>
<keyword evidence="3 7" id="KW-1133">Transmembrane helix</keyword>
<evidence type="ECO:0000313" key="8">
    <source>
        <dbReference type="EMBL" id="CAF2818289.1"/>
    </source>
</evidence>
<evidence type="ECO:0000256" key="3">
    <source>
        <dbReference type="ARBA" id="ARBA00022989"/>
    </source>
</evidence>
<dbReference type="Proteomes" id="UP000675881">
    <property type="component" value="Chromosome 12"/>
</dbReference>
<evidence type="ECO:0000256" key="2">
    <source>
        <dbReference type="ARBA" id="ARBA00022692"/>
    </source>
</evidence>
<dbReference type="PANTHER" id="PTHR10736">
    <property type="entry name" value="BESTROPHIN"/>
    <property type="match status" value="1"/>
</dbReference>
<evidence type="ECO:0000256" key="6">
    <source>
        <dbReference type="SAM" id="MobiDB-lite"/>
    </source>
</evidence>
<comment type="subcellular location">
    <subcellularLocation>
        <location evidence="1">Membrane</location>
    </subcellularLocation>
</comment>
<feature type="transmembrane region" description="Helical" evidence="7">
    <location>
        <begin position="303"/>
        <end position="321"/>
    </location>
</feature>
<evidence type="ECO:0000256" key="1">
    <source>
        <dbReference type="ARBA" id="ARBA00004370"/>
    </source>
</evidence>
<proteinExistence type="inferred from homology"/>
<name>A0A7R8CHE4_LEPSM</name>
<protein>
    <submittedName>
        <fullName evidence="8">Bestrophin-3,Bestrophin-4,Bestrophin-1,Bestrophin -2</fullName>
    </submittedName>
</protein>
<dbReference type="GO" id="GO:0016020">
    <property type="term" value="C:membrane"/>
    <property type="evidence" value="ECO:0007669"/>
    <property type="project" value="UniProtKB-SubCell"/>
</dbReference>
<accession>A0A7R8CHE4</accession>
<comment type="similarity">
    <text evidence="5">Belongs to the anion channel-forming bestrophin (TC 1.A.46) family. Calcium-sensitive chloride channel subfamily.</text>
</comment>
<dbReference type="Pfam" id="PF01062">
    <property type="entry name" value="Bestrophin"/>
    <property type="match status" value="1"/>
</dbReference>
<dbReference type="InterPro" id="IPR000615">
    <property type="entry name" value="Bestrophin"/>
</dbReference>
<evidence type="ECO:0000256" key="4">
    <source>
        <dbReference type="ARBA" id="ARBA00023136"/>
    </source>
</evidence>
<evidence type="ECO:0000256" key="7">
    <source>
        <dbReference type="SAM" id="Phobius"/>
    </source>
</evidence>
<feature type="transmembrane region" description="Helical" evidence="7">
    <location>
        <begin position="116"/>
        <end position="136"/>
    </location>
</feature>
<dbReference type="OrthoDB" id="201595at2759"/>
<sequence>MSEVEFNKVYIGSRWCFKCLDPFKSDHNFFKECLKCKENAKSNHSSIACPKSKFRTGPLHYRQFKEKQVQRTVKRTSDSNKEEITKIAKIMGEQIAYLSQILTQNQRGLFEMVVKYFDAFLNLIPLSFVLGFYVSYVASRWWQQFLAIPWPDKLFHSIACFVDGFDQDSRILRRSLMRYMNLALILVLRSISSAVKQRFPTLDHVVEAGFMTNQEKELFQAVPSNEFNTYWIPCTWFIYRIQEASKNNKLVTHYALETIMREFCEFRAKCGLLWCYDWVSIPMKIDTLKKGEYMRSGRMPMDIDLYIPIFTVLQFFFYMGLLKVAEQLINPFGDDDEDFELNWLVDRHMKASFLGCDILMDPDRIPPMVKDFYWDKQNCPIPYTEASMHFKRKTYKGSADDMIIPESKQHMVLPEIEEEDDNDKRQSRLSLTSLLLESTSQLVTSTGLGIANSVQTSVNRKRSIGDLGSSQVFHPGAWRNGGHLSKNNNTTTTRRAELLGIDSNDYEVPVRRTSYESVNLSEDNDYDARYSSKRRSSRISNSSGFEKKKNLSVGGNNSSRRKKTKQGFVWRRMVHDTEDLPKPRTPHLGLLPDHRGAICDSVIDESRTKSSSLISVPVPLSNSTKMDDENISVNSFRTCPSDPNLIGGLNSMIVPRSVSENYDLSFSSTPFKKVSQEQSVAQSGTSSNPSIVYQTSVQWESNDKRAGRSILLPQFKMSEYAAIQNSITRESDTTGFIESVRENSRSYIIQGTNGGTYLRNRRLLSKRRIQNLEKVSNEASNCEALETRRSEIYTLINHCYIESLTR</sequence>